<dbReference type="RefSeq" id="WP_030069109.1">
    <property type="nucleotide sequence ID" value="NZ_JRKI01000056.1"/>
</dbReference>
<dbReference type="Proteomes" id="UP000032458">
    <property type="component" value="Unassembled WGS sequence"/>
</dbReference>
<protein>
    <recommendedName>
        <fullName evidence="3">Prenyltransferase</fullName>
    </recommendedName>
</protein>
<organism evidence="1 2">
    <name type="scientific">Streptomyces natalensis ATCC 27448</name>
    <dbReference type="NCBI Taxonomy" id="1240678"/>
    <lineage>
        <taxon>Bacteria</taxon>
        <taxon>Bacillati</taxon>
        <taxon>Actinomycetota</taxon>
        <taxon>Actinomycetes</taxon>
        <taxon>Kitasatosporales</taxon>
        <taxon>Streptomycetaceae</taxon>
        <taxon>Streptomyces</taxon>
    </lineage>
</organism>
<keyword evidence="2" id="KW-1185">Reference proteome</keyword>
<gene>
    <name evidence="1" type="ORF">SNA_32020</name>
</gene>
<evidence type="ECO:0000313" key="2">
    <source>
        <dbReference type="Proteomes" id="UP000032458"/>
    </source>
</evidence>
<accession>A0A0D7CET8</accession>
<name>A0A0D7CET8_9ACTN</name>
<proteinExistence type="predicted"/>
<dbReference type="PATRIC" id="fig|1240678.4.peg.6849"/>
<dbReference type="EMBL" id="JRKI01000056">
    <property type="protein sequence ID" value="KIZ14718.1"/>
    <property type="molecule type" value="Genomic_DNA"/>
</dbReference>
<dbReference type="InterPro" id="IPR008930">
    <property type="entry name" value="Terpenoid_cyclase/PrenylTrfase"/>
</dbReference>
<reference evidence="1 2" key="1">
    <citation type="submission" date="2014-09" db="EMBL/GenBank/DDBJ databases">
        <title>Draft genome sequence of Streptomyces natalensis ATCC 27448, producer of the antifungal pimaricin.</title>
        <authorList>
            <person name="Mendes M.V."/>
            <person name="Beites T."/>
            <person name="Pires S."/>
            <person name="Santos C.L."/>
            <person name="Moradas-Ferreira P."/>
        </authorList>
    </citation>
    <scope>NUCLEOTIDE SEQUENCE [LARGE SCALE GENOMIC DNA]</scope>
    <source>
        <strain evidence="1 2">ATCC 27448</strain>
    </source>
</reference>
<comment type="caution">
    <text evidence="1">The sequence shown here is derived from an EMBL/GenBank/DDBJ whole genome shotgun (WGS) entry which is preliminary data.</text>
</comment>
<dbReference type="AlphaFoldDB" id="A0A0D7CET8"/>
<sequence length="307" mass="33572">MAENVSPTPTPLARAERFIWLTARVLEQRLFEYHFLGGGADAVQTALNAYRNDDDGYGHALEPDLRGPVSQPLHVAHALKVLDRIGRCDGREVEQICRYLTRISTPQGALPALHPSLRGYPAAPWIPVADDPPSALLSTGPVVGVLHRNEVWHAWLFRATDFCWAAVESLGETHPYEVEAAVAFLDGAPDRPRAAAAAQRLGTLVRQRGLVLLDPERAAEVPVAPGYAPGEHHLAYDFAPSPDSLARQWFSDAEMDRSLDHLAALQGEDGGWPISWRAWAPGTALEGRPMVTLEALLTLRTYGRPLG</sequence>
<evidence type="ECO:0008006" key="3">
    <source>
        <dbReference type="Google" id="ProtNLM"/>
    </source>
</evidence>
<dbReference type="SUPFAM" id="SSF48239">
    <property type="entry name" value="Terpenoid cyclases/Protein prenyltransferases"/>
    <property type="match status" value="1"/>
</dbReference>
<evidence type="ECO:0000313" key="1">
    <source>
        <dbReference type="EMBL" id="KIZ14718.1"/>
    </source>
</evidence>